<feature type="compositionally biased region" description="Basic and acidic residues" evidence="1">
    <location>
        <begin position="715"/>
        <end position="724"/>
    </location>
</feature>
<proteinExistence type="predicted"/>
<dbReference type="AlphaFoldDB" id="J3NJE2"/>
<sequence>MSVDMVTAEPQAPVGLGDDPDFEDATERDASMVVHESLDDITFDADDGFIGYPTSDQAAGAPTMPVEDELDYEPGYESSGPADTRLDRQSTVGADRTHLEDEVGEDNNSTAGSAVSHGAVSEVDPRRIPDNHESPSGLQIPRSPVTTQLSVPGDDDLVGEIDYEDDGESGEAFVKVAQPSGPTHEPDQVDNEGAYLDGQRQSPEKSAGLEYAVLNPESSNDRTHTTPPNEEPDSPASQQGDGDEFDLDAKGHEDHIGLGGDVGLDPDAEDAMPPAQTDMSVHDHDQERSISGEEREEAYEEEFEHMDVAEIDDQGSNEFSSRPEVQIRYRDTTYSLFSTSKSDDPYSFFFSDLEALEHPLSQFLAGLREVLSDEITPDEDVLIRIDGLGLEFADTMDKSSLDRITFGAIVDLHDRLVKADNPDARDVVLLVYLVTRPNAMRRLDSLLDAASIGEGLSAYHVSYPDYLLIDFPVREDSENITSESTPHTSNGDGNADLESDQDPDEDAEPDEHQEIDQESPPRTDAASDWHESGDVADQDEDLLGDSYDQVIDDAHERTSVHSGHSASHETATSLWDHETDNEAVGEQHHEALAYTRAESDVEDTRSDQGSGRSDAYLNPGAALEEVDEVAEPTYRMEEQQVDSDDQELDQIDDLITEELEASDKGEVDGQVEGEVGGEVEGNVGGPSYTAADDHDLETWEDDEHDARVASPVQDTEPRQPREAGAEAGDAGNDQEAVVGEDQPFEMLRRQSAAGTANAALLEHSSASATLDGEEIDLEEVLATADPTDDNHLDDGFENPHKEPLDADEIDWEDHENDGAVADGITTPLSNTGKRAREVDDGEVPSDGHDVKRHRS</sequence>
<reference evidence="2" key="2">
    <citation type="submission" date="2010-07" db="EMBL/GenBank/DDBJ databases">
        <authorList>
            <consortium name="The Broad Institute Genome Sequencing Platform"/>
            <consortium name="Broad Institute Genome Sequencing Center for Infectious Disease"/>
            <person name="Ma L.-J."/>
            <person name="Dead R."/>
            <person name="Young S."/>
            <person name="Zeng Q."/>
            <person name="Koehrsen M."/>
            <person name="Alvarado L."/>
            <person name="Berlin A."/>
            <person name="Chapman S.B."/>
            <person name="Chen Z."/>
            <person name="Freedman E."/>
            <person name="Gellesch M."/>
            <person name="Goldberg J."/>
            <person name="Griggs A."/>
            <person name="Gujja S."/>
            <person name="Heilman E.R."/>
            <person name="Heiman D."/>
            <person name="Hepburn T."/>
            <person name="Howarth C."/>
            <person name="Jen D."/>
            <person name="Larson L."/>
            <person name="Mehta T."/>
            <person name="Neiman D."/>
            <person name="Pearson M."/>
            <person name="Roberts A."/>
            <person name="Saif S."/>
            <person name="Shea T."/>
            <person name="Shenoy N."/>
            <person name="Sisk P."/>
            <person name="Stolte C."/>
            <person name="Sykes S."/>
            <person name="Walk T."/>
            <person name="White J."/>
            <person name="Yandava C."/>
            <person name="Haas B."/>
            <person name="Nusbaum C."/>
            <person name="Birren B."/>
        </authorList>
    </citation>
    <scope>NUCLEOTIDE SEQUENCE</scope>
    <source>
        <strain evidence="2">R3-111a-1</strain>
    </source>
</reference>
<dbReference type="GeneID" id="20341832"/>
<evidence type="ECO:0000256" key="1">
    <source>
        <dbReference type="SAM" id="MobiDB-lite"/>
    </source>
</evidence>
<feature type="region of interest" description="Disordered" evidence="1">
    <location>
        <begin position="549"/>
        <end position="744"/>
    </location>
</feature>
<reference evidence="3" key="5">
    <citation type="submission" date="2018-04" db="UniProtKB">
        <authorList>
            <consortium name="EnsemblFungi"/>
        </authorList>
    </citation>
    <scope>IDENTIFICATION</scope>
    <source>
        <strain evidence="3">R3-111a-1</strain>
    </source>
</reference>
<reference evidence="2" key="3">
    <citation type="submission" date="2010-09" db="EMBL/GenBank/DDBJ databases">
        <title>Annotation of Gaeumannomyces graminis var. tritici R3-111a-1.</title>
        <authorList>
            <consortium name="The Broad Institute Genome Sequencing Platform"/>
            <person name="Ma L.-J."/>
            <person name="Dead R."/>
            <person name="Young S.K."/>
            <person name="Zeng Q."/>
            <person name="Gargeya S."/>
            <person name="Fitzgerald M."/>
            <person name="Haas B."/>
            <person name="Abouelleil A."/>
            <person name="Alvarado L."/>
            <person name="Arachchi H.M."/>
            <person name="Berlin A."/>
            <person name="Brown A."/>
            <person name="Chapman S.B."/>
            <person name="Chen Z."/>
            <person name="Dunbar C."/>
            <person name="Freedman E."/>
            <person name="Gearin G."/>
            <person name="Gellesch M."/>
            <person name="Goldberg J."/>
            <person name="Griggs A."/>
            <person name="Gujja S."/>
            <person name="Heiman D."/>
            <person name="Howarth C."/>
            <person name="Larson L."/>
            <person name="Lui A."/>
            <person name="MacDonald P.J.P."/>
            <person name="Mehta T."/>
            <person name="Montmayeur A."/>
            <person name="Murphy C."/>
            <person name="Neiman D."/>
            <person name="Pearson M."/>
            <person name="Priest M."/>
            <person name="Roberts A."/>
            <person name="Saif S."/>
            <person name="Shea T."/>
            <person name="Shenoy N."/>
            <person name="Sisk P."/>
            <person name="Stolte C."/>
            <person name="Sykes S."/>
            <person name="Yandava C."/>
            <person name="Wortman J."/>
            <person name="Nusbaum C."/>
            <person name="Birren B."/>
        </authorList>
    </citation>
    <scope>NUCLEOTIDE SEQUENCE</scope>
    <source>
        <strain evidence="2">R3-111a-1</strain>
    </source>
</reference>
<protein>
    <submittedName>
        <fullName evidence="2 3">Uncharacterized protein</fullName>
    </submittedName>
</protein>
<dbReference type="eggNOG" id="ENOG502SG4F">
    <property type="taxonomic scope" value="Eukaryota"/>
</dbReference>
<feature type="compositionally biased region" description="Basic and acidic residues" evidence="1">
    <location>
        <begin position="123"/>
        <end position="133"/>
    </location>
</feature>
<feature type="region of interest" description="Disordered" evidence="1">
    <location>
        <begin position="49"/>
        <end position="296"/>
    </location>
</feature>
<feature type="compositionally biased region" description="Basic and acidic residues" evidence="1">
    <location>
        <begin position="510"/>
        <end position="531"/>
    </location>
</feature>
<evidence type="ECO:0000313" key="3">
    <source>
        <dbReference type="EnsemblFungi" id="EJT81393"/>
    </source>
</evidence>
<keyword evidence="4" id="KW-1185">Reference proteome</keyword>
<dbReference type="OrthoDB" id="5339076at2759"/>
<feature type="compositionally biased region" description="Basic and acidic residues" evidence="1">
    <location>
        <begin position="247"/>
        <end position="256"/>
    </location>
</feature>
<reference evidence="3" key="4">
    <citation type="journal article" date="2015" name="G3 (Bethesda)">
        <title>Genome sequences of three phytopathogenic species of the Magnaporthaceae family of fungi.</title>
        <authorList>
            <person name="Okagaki L.H."/>
            <person name="Nunes C.C."/>
            <person name="Sailsbery J."/>
            <person name="Clay B."/>
            <person name="Brown D."/>
            <person name="John T."/>
            <person name="Oh Y."/>
            <person name="Young N."/>
            <person name="Fitzgerald M."/>
            <person name="Haas B.J."/>
            <person name="Zeng Q."/>
            <person name="Young S."/>
            <person name="Adiconis X."/>
            <person name="Fan L."/>
            <person name="Levin J.Z."/>
            <person name="Mitchell T.K."/>
            <person name="Okubara P.A."/>
            <person name="Farman M.L."/>
            <person name="Kohn L.M."/>
            <person name="Birren B."/>
            <person name="Ma L.-J."/>
            <person name="Dean R.A."/>
        </authorList>
    </citation>
    <scope>NUCLEOTIDE SEQUENCE</scope>
    <source>
        <strain evidence="3">R3-111a-1</strain>
    </source>
</reference>
<feature type="compositionally biased region" description="Acidic residues" evidence="1">
    <location>
        <begin position="495"/>
        <end position="509"/>
    </location>
</feature>
<organism evidence="2">
    <name type="scientific">Gaeumannomyces tritici (strain R3-111a-1)</name>
    <name type="common">Wheat and barley take-all root rot fungus</name>
    <name type="synonym">Gaeumannomyces graminis var. tritici</name>
    <dbReference type="NCBI Taxonomy" id="644352"/>
    <lineage>
        <taxon>Eukaryota</taxon>
        <taxon>Fungi</taxon>
        <taxon>Dikarya</taxon>
        <taxon>Ascomycota</taxon>
        <taxon>Pezizomycotina</taxon>
        <taxon>Sordariomycetes</taxon>
        <taxon>Sordariomycetidae</taxon>
        <taxon>Magnaporthales</taxon>
        <taxon>Magnaporthaceae</taxon>
        <taxon>Gaeumannomyces</taxon>
    </lineage>
</organism>
<feature type="compositionally biased region" description="Polar residues" evidence="1">
    <location>
        <begin position="479"/>
        <end position="492"/>
    </location>
</feature>
<dbReference type="VEuPathDB" id="FungiDB:GGTG_01374"/>
<dbReference type="EMBL" id="GL385395">
    <property type="protein sequence ID" value="EJT81393.1"/>
    <property type="molecule type" value="Genomic_DNA"/>
</dbReference>
<dbReference type="STRING" id="644352.J3NJE2"/>
<feature type="compositionally biased region" description="Acidic residues" evidence="1">
    <location>
        <begin position="153"/>
        <end position="169"/>
    </location>
</feature>
<feature type="region of interest" description="Disordered" evidence="1">
    <location>
        <begin position="1"/>
        <end position="24"/>
    </location>
</feature>
<evidence type="ECO:0000313" key="2">
    <source>
        <dbReference type="EMBL" id="EJT81393.1"/>
    </source>
</evidence>
<feature type="region of interest" description="Disordered" evidence="1">
    <location>
        <begin position="478"/>
        <end position="531"/>
    </location>
</feature>
<accession>J3NJE2</accession>
<dbReference type="HOGENOM" id="CLU_334012_0_0_1"/>
<feature type="compositionally biased region" description="Basic and acidic residues" evidence="1">
    <location>
        <begin position="788"/>
        <end position="804"/>
    </location>
</feature>
<feature type="compositionally biased region" description="Basic and acidic residues" evidence="1">
    <location>
        <begin position="280"/>
        <end position="293"/>
    </location>
</feature>
<name>J3NJE2_GAET3</name>
<feature type="compositionally biased region" description="Basic and acidic residues" evidence="1">
    <location>
        <begin position="575"/>
        <end position="606"/>
    </location>
</feature>
<dbReference type="Proteomes" id="UP000006039">
    <property type="component" value="Unassembled WGS sequence"/>
</dbReference>
<feature type="compositionally biased region" description="Polar residues" evidence="1">
    <location>
        <begin position="560"/>
        <end position="573"/>
    </location>
</feature>
<reference evidence="4" key="1">
    <citation type="submission" date="2010-07" db="EMBL/GenBank/DDBJ databases">
        <title>The genome sequence of Gaeumannomyces graminis var. tritici strain R3-111a-1.</title>
        <authorList>
            <consortium name="The Broad Institute Genome Sequencing Platform"/>
            <person name="Ma L.-J."/>
            <person name="Dead R."/>
            <person name="Young S."/>
            <person name="Zeng Q."/>
            <person name="Koehrsen M."/>
            <person name="Alvarado L."/>
            <person name="Berlin A."/>
            <person name="Chapman S.B."/>
            <person name="Chen Z."/>
            <person name="Freedman E."/>
            <person name="Gellesch M."/>
            <person name="Goldberg J."/>
            <person name="Griggs A."/>
            <person name="Gujja S."/>
            <person name="Heilman E.R."/>
            <person name="Heiman D."/>
            <person name="Hepburn T."/>
            <person name="Howarth C."/>
            <person name="Jen D."/>
            <person name="Larson L."/>
            <person name="Mehta T."/>
            <person name="Neiman D."/>
            <person name="Pearson M."/>
            <person name="Roberts A."/>
            <person name="Saif S."/>
            <person name="Shea T."/>
            <person name="Shenoy N."/>
            <person name="Sisk P."/>
            <person name="Stolte C."/>
            <person name="Sykes S."/>
            <person name="Walk T."/>
            <person name="White J."/>
            <person name="Yandava C."/>
            <person name="Haas B."/>
            <person name="Nusbaum C."/>
            <person name="Birren B."/>
        </authorList>
    </citation>
    <scope>NUCLEOTIDE SEQUENCE [LARGE SCALE GENOMIC DNA]</scope>
    <source>
        <strain evidence="4">R3-111a-1</strain>
    </source>
</reference>
<dbReference type="EnsemblFungi" id="EJT81393">
    <property type="protein sequence ID" value="EJT81393"/>
    <property type="gene ID" value="GGTG_01374"/>
</dbReference>
<gene>
    <name evidence="3" type="primary">20341832</name>
    <name evidence="2" type="ORF">GGTG_01374</name>
</gene>
<feature type="compositionally biased region" description="Low complexity" evidence="1">
    <location>
        <begin position="725"/>
        <end position="736"/>
    </location>
</feature>
<evidence type="ECO:0000313" key="4">
    <source>
        <dbReference type="Proteomes" id="UP000006039"/>
    </source>
</evidence>
<feature type="region of interest" description="Disordered" evidence="1">
    <location>
        <begin position="781"/>
        <end position="855"/>
    </location>
</feature>
<feature type="compositionally biased region" description="Acidic residues" evidence="1">
    <location>
        <begin position="639"/>
        <end position="660"/>
    </location>
</feature>
<dbReference type="RefSeq" id="XP_009217402.1">
    <property type="nucleotide sequence ID" value="XM_009219138.1"/>
</dbReference>
<feature type="compositionally biased region" description="Acidic residues" evidence="1">
    <location>
        <begin position="805"/>
        <end position="815"/>
    </location>
</feature>